<reference evidence="1" key="1">
    <citation type="submission" date="2023-03" db="EMBL/GenBank/DDBJ databases">
        <title>Massive genome expansion in bonnet fungi (Mycena s.s.) driven by repeated elements and novel gene families across ecological guilds.</title>
        <authorList>
            <consortium name="Lawrence Berkeley National Laboratory"/>
            <person name="Harder C.B."/>
            <person name="Miyauchi S."/>
            <person name="Viragh M."/>
            <person name="Kuo A."/>
            <person name="Thoen E."/>
            <person name="Andreopoulos B."/>
            <person name="Lu D."/>
            <person name="Skrede I."/>
            <person name="Drula E."/>
            <person name="Henrissat B."/>
            <person name="Morin E."/>
            <person name="Kohler A."/>
            <person name="Barry K."/>
            <person name="LaButti K."/>
            <person name="Morin E."/>
            <person name="Salamov A."/>
            <person name="Lipzen A."/>
            <person name="Mereny Z."/>
            <person name="Hegedus B."/>
            <person name="Baldrian P."/>
            <person name="Stursova M."/>
            <person name="Weitz H."/>
            <person name="Taylor A."/>
            <person name="Grigoriev I.V."/>
            <person name="Nagy L.G."/>
            <person name="Martin F."/>
            <person name="Kauserud H."/>
        </authorList>
    </citation>
    <scope>NUCLEOTIDE SEQUENCE</scope>
    <source>
        <strain evidence="1">CBHHK182m</strain>
    </source>
</reference>
<dbReference type="Proteomes" id="UP001215598">
    <property type="component" value="Unassembled WGS sequence"/>
</dbReference>
<accession>A0AAD7N4C4</accession>
<keyword evidence="2" id="KW-1185">Reference proteome</keyword>
<proteinExistence type="predicted"/>
<dbReference type="EMBL" id="JARKIB010000084">
    <property type="protein sequence ID" value="KAJ7745141.1"/>
    <property type="molecule type" value="Genomic_DNA"/>
</dbReference>
<sequence>MNTEAYPDEENIYAPAPNEYGFTSSGGGMFAGSQYFTIAGGTAFALSNRQSMDSGYTDTKHQVNLEPQTANDPRTGGGFIHRIFGVLQHTLVVEVDSDNIDTDPISPFLV</sequence>
<gene>
    <name evidence="1" type="ORF">B0H16DRAFT_1889505</name>
</gene>
<organism evidence="1 2">
    <name type="scientific">Mycena metata</name>
    <dbReference type="NCBI Taxonomy" id="1033252"/>
    <lineage>
        <taxon>Eukaryota</taxon>
        <taxon>Fungi</taxon>
        <taxon>Dikarya</taxon>
        <taxon>Basidiomycota</taxon>
        <taxon>Agaricomycotina</taxon>
        <taxon>Agaricomycetes</taxon>
        <taxon>Agaricomycetidae</taxon>
        <taxon>Agaricales</taxon>
        <taxon>Marasmiineae</taxon>
        <taxon>Mycenaceae</taxon>
        <taxon>Mycena</taxon>
    </lineage>
</organism>
<evidence type="ECO:0000313" key="1">
    <source>
        <dbReference type="EMBL" id="KAJ7745141.1"/>
    </source>
</evidence>
<name>A0AAD7N4C4_9AGAR</name>
<protein>
    <submittedName>
        <fullName evidence="1">Uncharacterized protein</fullName>
    </submittedName>
</protein>
<dbReference type="AlphaFoldDB" id="A0AAD7N4C4"/>
<evidence type="ECO:0000313" key="2">
    <source>
        <dbReference type="Proteomes" id="UP001215598"/>
    </source>
</evidence>
<comment type="caution">
    <text evidence="1">The sequence shown here is derived from an EMBL/GenBank/DDBJ whole genome shotgun (WGS) entry which is preliminary data.</text>
</comment>